<evidence type="ECO:0000313" key="3">
    <source>
        <dbReference type="Proteomes" id="UP000284403"/>
    </source>
</evidence>
<feature type="compositionally biased region" description="Polar residues" evidence="1">
    <location>
        <begin position="784"/>
        <end position="796"/>
    </location>
</feature>
<reference evidence="2 3" key="1">
    <citation type="journal article" date="2018" name="BMC Genomics">
        <title>Genomic comparison of Trypanosoma conorhini and Trypanosoma rangeli to Trypanosoma cruzi strains of high and low virulence.</title>
        <authorList>
            <person name="Bradwell K.R."/>
            <person name="Koparde V.N."/>
            <person name="Matveyev A.V."/>
            <person name="Serrano M.G."/>
            <person name="Alves J.M."/>
            <person name="Parikh H."/>
            <person name="Huang B."/>
            <person name="Lee V."/>
            <person name="Espinosa-Alvarez O."/>
            <person name="Ortiz P.A."/>
            <person name="Costa-Martins A.G."/>
            <person name="Teixeira M.M."/>
            <person name="Buck G.A."/>
        </authorList>
    </citation>
    <scope>NUCLEOTIDE SEQUENCE [LARGE SCALE GENOMIC DNA]</scope>
    <source>
        <strain evidence="2 3">025E</strain>
    </source>
</reference>
<comment type="caution">
    <text evidence="2">The sequence shown here is derived from an EMBL/GenBank/DDBJ whole genome shotgun (WGS) entry which is preliminary data.</text>
</comment>
<organism evidence="2 3">
    <name type="scientific">Trypanosoma conorhini</name>
    <dbReference type="NCBI Taxonomy" id="83891"/>
    <lineage>
        <taxon>Eukaryota</taxon>
        <taxon>Discoba</taxon>
        <taxon>Euglenozoa</taxon>
        <taxon>Kinetoplastea</taxon>
        <taxon>Metakinetoplastina</taxon>
        <taxon>Trypanosomatida</taxon>
        <taxon>Trypanosomatidae</taxon>
        <taxon>Trypanosoma</taxon>
    </lineage>
</organism>
<sequence>MATAQAHCLEPPPRLYMGVDYRWDPLFFRIPSPREPAAAASCVSHGRGADERGHSPDTAPPSSGGPSRGQVASVPRPLRRQEAGGEGSRPSSAARSPPTRSRRAGANPAVPPPPRDQSLLRSPRLTRSTILLREFNASGAPSNQPPRSPLELTNQVSAAAPRTSADAGGARLTSRRGDGTVLPSALAVGGAALRHPQDHAWVPARCAAPLTPRGTRAATLRVEQVRRKLNLAKLRSGPAARPQHFERTDAAAGAARVTVEGNRHNSGGGAQRRSEVPPVPTLSELRALHTTKQSPRTKRGNAAWDSSNGINAATKRSWAAKARERLLRSEAAATENGVCHAGACQLSTSCNKEGILLTSTEVGGDSGGGAVVPVDEVEEMPEEDALSEDPDACDASASAGKQEGGVRSPVQSGSCAEEGTAGPCREELQPAAASGDKGDRERTLPPVDMAESLHEWSSDPFSEDAGSTPHNLPAEEVGEVVDTPSYWRAETLPMVEAAAARAAPSEVSAEEDLSPTITPGGSEAGGVAVALAGEFPLPSDTKDGLAERMTWIPRYLLLECAAAQRRQGVLLTPGATLHKYKTLQRGVRAYAMRRFFNKWAAWVRLPAVARCCASVAHPASATRGGGDATPLPFAAPMEPLPTPGGGTGAPDEAHAVHQEGTEAARETPSRGRCATPTQPQVPLRAKGPLPLSRKLLEEVVGGSEQRRTTVQDAEPACNSKSSSFAASSLTSWEDDCVSPRPRSARAEDDGDWFATEGTLLESLRPSAPINCDVQEMALLPSGMSSASLKTRSTLSAEDSRGSLDMEEVLPAPRRSASPLHRIKYLHSEL</sequence>
<feature type="region of interest" description="Disordered" evidence="1">
    <location>
        <begin position="379"/>
        <end position="444"/>
    </location>
</feature>
<evidence type="ECO:0000256" key="1">
    <source>
        <dbReference type="SAM" id="MobiDB-lite"/>
    </source>
</evidence>
<feature type="region of interest" description="Disordered" evidence="1">
    <location>
        <begin position="638"/>
        <end position="686"/>
    </location>
</feature>
<feature type="compositionally biased region" description="Basic and acidic residues" evidence="1">
    <location>
        <begin position="651"/>
        <end position="669"/>
    </location>
</feature>
<feature type="compositionally biased region" description="Low complexity" evidence="1">
    <location>
        <begin position="88"/>
        <end position="99"/>
    </location>
</feature>
<feature type="region of interest" description="Disordered" evidence="1">
    <location>
        <begin position="287"/>
        <end position="308"/>
    </location>
</feature>
<name>A0A422QBL7_9TRYP</name>
<dbReference type="AlphaFoldDB" id="A0A422QBL7"/>
<dbReference type="OrthoDB" id="249739at2759"/>
<feature type="region of interest" description="Disordered" evidence="1">
    <location>
        <begin position="35"/>
        <end position="176"/>
    </location>
</feature>
<dbReference type="RefSeq" id="XP_029232555.1">
    <property type="nucleotide sequence ID" value="XM_029367361.1"/>
</dbReference>
<dbReference type="Proteomes" id="UP000284403">
    <property type="component" value="Unassembled WGS sequence"/>
</dbReference>
<accession>A0A422QBL7</accession>
<dbReference type="EMBL" id="MKKU01000009">
    <property type="protein sequence ID" value="RNF27349.1"/>
    <property type="molecule type" value="Genomic_DNA"/>
</dbReference>
<dbReference type="GeneID" id="40314030"/>
<feature type="compositionally biased region" description="Acidic residues" evidence="1">
    <location>
        <begin position="379"/>
        <end position="392"/>
    </location>
</feature>
<protein>
    <submittedName>
        <fullName evidence="2">Uncharacterized protein</fullName>
    </submittedName>
</protein>
<evidence type="ECO:0000313" key="2">
    <source>
        <dbReference type="EMBL" id="RNF27349.1"/>
    </source>
</evidence>
<feature type="region of interest" description="Disordered" evidence="1">
    <location>
        <begin position="784"/>
        <end position="812"/>
    </location>
</feature>
<gene>
    <name evidence="2" type="ORF">Tco025E_00419</name>
</gene>
<feature type="region of interest" description="Disordered" evidence="1">
    <location>
        <begin position="699"/>
        <end position="721"/>
    </location>
</feature>
<proteinExistence type="predicted"/>
<keyword evidence="3" id="KW-1185">Reference proteome</keyword>